<feature type="compositionally biased region" description="Polar residues" evidence="6">
    <location>
        <begin position="1633"/>
        <end position="1644"/>
    </location>
</feature>
<feature type="region of interest" description="Disordered" evidence="6">
    <location>
        <begin position="1488"/>
        <end position="1590"/>
    </location>
</feature>
<evidence type="ECO:0000313" key="9">
    <source>
        <dbReference type="Proteomes" id="UP000054928"/>
    </source>
</evidence>
<accession>A0A0P1AS45</accession>
<dbReference type="Proteomes" id="UP000054928">
    <property type="component" value="Unassembled WGS sequence"/>
</dbReference>
<dbReference type="InterPro" id="IPR017455">
    <property type="entry name" value="Znf_FYVE-rel"/>
</dbReference>
<dbReference type="OMA" id="DEPRMAM"/>
<dbReference type="InterPro" id="IPR052113">
    <property type="entry name" value="FYVE-type_Zinc_Finger"/>
</dbReference>
<feature type="compositionally biased region" description="Basic residues" evidence="6">
    <location>
        <begin position="590"/>
        <end position="599"/>
    </location>
</feature>
<dbReference type="SUPFAM" id="SSF57903">
    <property type="entry name" value="FYVE/PHD zinc finger"/>
    <property type="match status" value="1"/>
</dbReference>
<feature type="compositionally biased region" description="Basic residues" evidence="6">
    <location>
        <begin position="86"/>
        <end position="98"/>
    </location>
</feature>
<feature type="compositionally biased region" description="Polar residues" evidence="6">
    <location>
        <begin position="70"/>
        <end position="80"/>
    </location>
</feature>
<dbReference type="RefSeq" id="XP_024581001.1">
    <property type="nucleotide sequence ID" value="XM_024730755.1"/>
</dbReference>
<dbReference type="CDD" id="cd00065">
    <property type="entry name" value="FYVE_like_SF"/>
    <property type="match status" value="1"/>
</dbReference>
<feature type="compositionally biased region" description="Polar residues" evidence="6">
    <location>
        <begin position="28"/>
        <end position="40"/>
    </location>
</feature>
<dbReference type="GO" id="GO:0008270">
    <property type="term" value="F:zinc ion binding"/>
    <property type="evidence" value="ECO:0007669"/>
    <property type="project" value="UniProtKB-KW"/>
</dbReference>
<dbReference type="PROSITE" id="PS50178">
    <property type="entry name" value="ZF_FYVE"/>
    <property type="match status" value="1"/>
</dbReference>
<feature type="compositionally biased region" description="Acidic residues" evidence="6">
    <location>
        <begin position="1576"/>
        <end position="1589"/>
    </location>
</feature>
<feature type="region of interest" description="Disordered" evidence="6">
    <location>
        <begin position="551"/>
        <end position="661"/>
    </location>
</feature>
<evidence type="ECO:0000256" key="1">
    <source>
        <dbReference type="ARBA" id="ARBA00022723"/>
    </source>
</evidence>
<feature type="compositionally biased region" description="Basic residues" evidence="6">
    <location>
        <begin position="1107"/>
        <end position="1118"/>
    </location>
</feature>
<feature type="domain" description="FYVE-type" evidence="7">
    <location>
        <begin position="111"/>
        <end position="168"/>
    </location>
</feature>
<reference evidence="9" key="1">
    <citation type="submission" date="2014-09" db="EMBL/GenBank/DDBJ databases">
        <authorList>
            <person name="Sharma Rahul"/>
            <person name="Thines Marco"/>
        </authorList>
    </citation>
    <scope>NUCLEOTIDE SEQUENCE [LARGE SCALE GENOMIC DNA]</scope>
</reference>
<feature type="compositionally biased region" description="Low complexity" evidence="6">
    <location>
        <begin position="48"/>
        <end position="63"/>
    </location>
</feature>
<evidence type="ECO:0000256" key="4">
    <source>
        <dbReference type="PROSITE-ProRule" id="PRU00091"/>
    </source>
</evidence>
<dbReference type="InterPro" id="IPR011011">
    <property type="entry name" value="Znf_FYVE_PHD"/>
</dbReference>
<dbReference type="Pfam" id="PF01363">
    <property type="entry name" value="FYVE"/>
    <property type="match status" value="1"/>
</dbReference>
<feature type="compositionally biased region" description="Polar residues" evidence="6">
    <location>
        <begin position="551"/>
        <end position="565"/>
    </location>
</feature>
<dbReference type="EMBL" id="CCYD01001204">
    <property type="protein sequence ID" value="CEG44632.1"/>
    <property type="molecule type" value="Genomic_DNA"/>
</dbReference>
<dbReference type="GeneID" id="36396033"/>
<evidence type="ECO:0000256" key="6">
    <source>
        <dbReference type="SAM" id="MobiDB-lite"/>
    </source>
</evidence>
<evidence type="ECO:0000256" key="2">
    <source>
        <dbReference type="ARBA" id="ARBA00022771"/>
    </source>
</evidence>
<keyword evidence="1" id="KW-0479">Metal-binding</keyword>
<dbReference type="SMART" id="SM00064">
    <property type="entry name" value="FYVE"/>
    <property type="match status" value="1"/>
</dbReference>
<dbReference type="Gene3D" id="3.30.40.10">
    <property type="entry name" value="Zinc/RING finger domain, C3HC4 (zinc finger)"/>
    <property type="match status" value="1"/>
</dbReference>
<evidence type="ECO:0000256" key="3">
    <source>
        <dbReference type="ARBA" id="ARBA00022833"/>
    </source>
</evidence>
<dbReference type="InterPro" id="IPR000306">
    <property type="entry name" value="Znf_FYVE"/>
</dbReference>
<feature type="compositionally biased region" description="Basic and acidic residues" evidence="6">
    <location>
        <begin position="222"/>
        <end position="241"/>
    </location>
</feature>
<evidence type="ECO:0000259" key="7">
    <source>
        <dbReference type="PROSITE" id="PS50178"/>
    </source>
</evidence>
<feature type="compositionally biased region" description="Acidic residues" evidence="6">
    <location>
        <begin position="1488"/>
        <end position="1500"/>
    </location>
</feature>
<organism evidence="8 9">
    <name type="scientific">Plasmopara halstedii</name>
    <name type="common">Downy mildew of sunflower</name>
    <dbReference type="NCBI Taxonomy" id="4781"/>
    <lineage>
        <taxon>Eukaryota</taxon>
        <taxon>Sar</taxon>
        <taxon>Stramenopiles</taxon>
        <taxon>Oomycota</taxon>
        <taxon>Peronosporomycetes</taxon>
        <taxon>Peronosporales</taxon>
        <taxon>Peronosporaceae</taxon>
        <taxon>Plasmopara</taxon>
    </lineage>
</organism>
<feature type="compositionally biased region" description="Basic residues" evidence="6">
    <location>
        <begin position="1669"/>
        <end position="1681"/>
    </location>
</feature>
<name>A0A0P1AS45_PLAHL</name>
<feature type="compositionally biased region" description="Polar residues" evidence="6">
    <location>
        <begin position="1525"/>
        <end position="1536"/>
    </location>
</feature>
<feature type="compositionally biased region" description="Basic residues" evidence="6">
    <location>
        <begin position="1047"/>
        <end position="1056"/>
    </location>
</feature>
<proteinExistence type="predicted"/>
<keyword evidence="3" id="KW-0862">Zinc</keyword>
<feature type="compositionally biased region" description="Polar residues" evidence="6">
    <location>
        <begin position="1137"/>
        <end position="1150"/>
    </location>
</feature>
<feature type="region of interest" description="Disordered" evidence="6">
    <location>
        <begin position="1020"/>
        <end position="1056"/>
    </location>
</feature>
<dbReference type="PANTHER" id="PTHR39490:SF8">
    <property type="entry name" value="ZINC FINGER FYVE DOMAIN-CONTAINING PROTEIN 21"/>
    <property type="match status" value="1"/>
</dbReference>
<dbReference type="PANTHER" id="PTHR39490">
    <property type="entry name" value="ARRESTIN DOMAIN-CONTAINING PROTEIN D"/>
    <property type="match status" value="1"/>
</dbReference>
<feature type="region of interest" description="Disordered" evidence="6">
    <location>
        <begin position="681"/>
        <end position="701"/>
    </location>
</feature>
<protein>
    <submittedName>
        <fullName evidence="8">FYVE finger-containing protein</fullName>
    </submittedName>
</protein>
<dbReference type="InterPro" id="IPR013083">
    <property type="entry name" value="Znf_RING/FYVE/PHD"/>
</dbReference>
<feature type="compositionally biased region" description="Low complexity" evidence="6">
    <location>
        <begin position="603"/>
        <end position="615"/>
    </location>
</feature>
<feature type="compositionally biased region" description="Basic residues" evidence="6">
    <location>
        <begin position="1611"/>
        <end position="1622"/>
    </location>
</feature>
<feature type="region of interest" description="Disordered" evidence="6">
    <location>
        <begin position="1605"/>
        <end position="1696"/>
    </location>
</feature>
<feature type="compositionally biased region" description="Low complexity" evidence="6">
    <location>
        <begin position="1539"/>
        <end position="1552"/>
    </location>
</feature>
<evidence type="ECO:0000313" key="8">
    <source>
        <dbReference type="EMBL" id="CEG44632.1"/>
    </source>
</evidence>
<feature type="compositionally biased region" description="Polar residues" evidence="6">
    <location>
        <begin position="1566"/>
        <end position="1575"/>
    </location>
</feature>
<feature type="region of interest" description="Disordered" evidence="6">
    <location>
        <begin position="213"/>
        <end position="241"/>
    </location>
</feature>
<dbReference type="OrthoDB" id="79871at2759"/>
<keyword evidence="2 4" id="KW-0863">Zinc-finger</keyword>
<feature type="region of interest" description="Disordered" evidence="6">
    <location>
        <begin position="255"/>
        <end position="284"/>
    </location>
</feature>
<feature type="region of interest" description="Disordered" evidence="6">
    <location>
        <begin position="1089"/>
        <end position="1152"/>
    </location>
</feature>
<feature type="compositionally biased region" description="Acidic residues" evidence="6">
    <location>
        <begin position="1"/>
        <end position="15"/>
    </location>
</feature>
<feature type="compositionally biased region" description="Basic and acidic residues" evidence="6">
    <location>
        <begin position="267"/>
        <end position="280"/>
    </location>
</feature>
<keyword evidence="5" id="KW-0175">Coiled coil</keyword>
<sequence>MTDLLFDEDDGDFDDLYSSSRPAVPAVKQNSRINTTSSALPRTPKNYSYARSPGSSSSVISRSGARDRTSSWASSATEVASTGPHDRRRRRHGKPRRRGSQELFDVQWQSNDHVFRCGLCGTDFSLIKRRHHCRPCGRVMCSECSSFLYFELSHRKHRVCVPCNKKLLAEQAVYDRNTLVDPQDLHLFEASGLDGQSSVVALTPVSMPRKAENNGRLTVMHGNDKEKNQPEKQKGKKSEKMMETAQVATTMTDDDWFSDVSKPHVRVGGDEGSDTRRSSGEKQTYTVTNVSEQTPVPARMTGSTLTAKITGKGDISEQFRYDEIGGPGFEHDLESLIDMPRPKQVFAMTTGVDHSKKLSKISVNDNTSEHFHYTMDGPGLGHDDDRILAMPRPMQLVTNSDFSYDELQLRRRQAAADDGISKELYSYSQLTTQVNQRDKFDEMKSRMRNTMTLDELNMSSLSEHFGARKSAMPRPHPVPAQFAIYGNDADKPVIDDSPIFESTTAKQVARKEDEQQRQLVSDINWVSSSALPSNVPARRFSSRQESYSMVENSWHSPNSSVTSRQNKPKATANGKSGFTSALKRFFGMKSKSKPARKRASTLPKSVKAPSAASASNEDGAEAPVPNSQIAEHTSAKSDSNELISEQPPLNGLERHTIDDPGATRSIFSTVEEFRHTLTRSVESRDASLHSEAKTRGYQHEDKNIERSRRDTFDALFESPKKNMAFSNNHPRSADVTGEWAASRSKKESVPTLAVGVSGFDQQRPREESDAIFVGDELIPLQTSNQAVRNQTEAWRHSAAMSLLDDRKIQTESKQPTYTWSNVQSDPTFGSATYAVPTSLHTRLTNEDNRGSTLRHNTIVDNTPLVTIMDDLNRKPLEKSISKNNSVDDFFAEFEEPNEYLFDSTTGKYVATQAPLRSVITQRPNQSESPESQPPSVLRYKNVSINVERYDDTPVLGLGSGVPPIVSIDEKVANEVAEVIADKISVLEDELAALKQLIRNQKGSGRSEKPRVSRNMVSPVARKENIFDDNGSNADNYKLNNAHDFSKRSKSRKKTMKKRKDSFADLFEDSPNDNGAMSYEALFQTEIQIDEPDKEVHSDEDTNDMANLRKKRSKSRRHYSREIKASVSAQDDTEDLTSRSGKQSSQLNTGDDASFAKLTHYNQGESRDVMPVWESGIKQFREDDPIDALFDISNDRDVPKLYEDSDHLIEQANTFTTKVTSAPITNGTSNLSSQLTLVSPTDDKVSHMSSTTAASVDAAAPVRRQDDALSYSIDTINYNEADDDENFAINWAKIRKIKSRRHKSGMNKSDSSIPIEESDTFEVAMQNVSKENLSSDLPKIGTTIKSESNKLFSPVAVAADAASVWMPVTQENTAANLIHNAEVDTKSSLQPLNDSQQLESSASPTVENGRQDAISVFTPVKMEAALFSAMDEVVLIEKSNDFIKNTSAEASSPDWPEKLIAKDTTDFGIFKKNYDFGFVAAGSLLDDETPADERECDDEDSGSVIHETESFNFEIKSPHKLRRPSASKTSSKLTDVSRTPFLPLPNESSPSSPATSVDENVELEKYLTSSEPSIDNSPDDSEGVSEDEAVIGDVALQAFHTDWQQMQVKEKERKKRLRIKQRQAQRDKALRKQGVSSKPLSSSAAANGATKSKDKKKKKDKDDATSSGMQHKKSGLSRRHRQRDKDIAELPRSLTEL</sequence>
<dbReference type="STRING" id="4781.A0A0P1AS45"/>
<feature type="coiled-coil region" evidence="5">
    <location>
        <begin position="976"/>
        <end position="1003"/>
    </location>
</feature>
<keyword evidence="9" id="KW-1185">Reference proteome</keyword>
<evidence type="ECO:0000256" key="5">
    <source>
        <dbReference type="SAM" id="Coils"/>
    </source>
</evidence>
<feature type="region of interest" description="Disordered" evidence="6">
    <location>
        <begin position="1"/>
        <end position="102"/>
    </location>
</feature>
<feature type="compositionally biased region" description="Polar residues" evidence="6">
    <location>
        <begin position="1029"/>
        <end position="1038"/>
    </location>
</feature>